<proteinExistence type="predicted"/>
<dbReference type="InterPro" id="IPR001173">
    <property type="entry name" value="Glyco_trans_2-like"/>
</dbReference>
<keyword evidence="1" id="KW-0472">Membrane</keyword>
<gene>
    <name evidence="3" type="ORF">A2174_02305</name>
</gene>
<keyword evidence="1" id="KW-0812">Transmembrane</keyword>
<feature type="transmembrane region" description="Helical" evidence="1">
    <location>
        <begin position="295"/>
        <end position="312"/>
    </location>
</feature>
<evidence type="ECO:0000256" key="1">
    <source>
        <dbReference type="SAM" id="Phobius"/>
    </source>
</evidence>
<protein>
    <recommendedName>
        <fullName evidence="2">Glycosyltransferase 2-like domain-containing protein</fullName>
    </recommendedName>
</protein>
<dbReference type="Proteomes" id="UP000177725">
    <property type="component" value="Unassembled WGS sequence"/>
</dbReference>
<evidence type="ECO:0000313" key="3">
    <source>
        <dbReference type="EMBL" id="OGZ34754.1"/>
    </source>
</evidence>
<dbReference type="SUPFAM" id="SSF53448">
    <property type="entry name" value="Nucleotide-diphospho-sugar transferases"/>
    <property type="match status" value="1"/>
</dbReference>
<feature type="transmembrane region" description="Helical" evidence="1">
    <location>
        <begin position="267"/>
        <end position="283"/>
    </location>
</feature>
<dbReference type="EMBL" id="MHMV01000011">
    <property type="protein sequence ID" value="OGZ34754.1"/>
    <property type="molecule type" value="Genomic_DNA"/>
</dbReference>
<dbReference type="Pfam" id="PF00535">
    <property type="entry name" value="Glycos_transf_2"/>
    <property type="match status" value="1"/>
</dbReference>
<accession>A0A1G2F9K4</accession>
<reference evidence="3 4" key="1">
    <citation type="journal article" date="2016" name="Nat. Commun.">
        <title>Thousands of microbial genomes shed light on interconnected biogeochemical processes in an aquifer system.</title>
        <authorList>
            <person name="Anantharaman K."/>
            <person name="Brown C.T."/>
            <person name="Hug L.A."/>
            <person name="Sharon I."/>
            <person name="Castelle C.J."/>
            <person name="Probst A.J."/>
            <person name="Thomas B.C."/>
            <person name="Singh A."/>
            <person name="Wilkins M.J."/>
            <person name="Karaoz U."/>
            <person name="Brodie E.L."/>
            <person name="Williams K.H."/>
            <person name="Hubbard S.S."/>
            <person name="Banfield J.F."/>
        </authorList>
    </citation>
    <scope>NUCLEOTIDE SEQUENCE [LARGE SCALE GENOMIC DNA]</scope>
</reference>
<sequence>MEYPQVTVLIPIRNVAKYIEECLDALLNQTYPSDRFEVWLLDNYSDDGTLEIVEKYPKNRVRVIQSGVHLPPIKYNKIIPEVKSEIIGFVDGDANVDKYWLEKVVEFIGDSKVAGVSGVILTQNKNKLVPRVIGYEIQDRYERMPREITRVANMNVVYKKSALEKIGGFNESLKTGYDCEIGYRIKDAGYKILYIPEAKVYHNHRDNLGDFFKQQYEYGKFAVPRYLKRPKILKGDNVTSFWMISQPLFYLASVLLFFSFFIFKTPFWLVILPLVILFLSYFYSAGRLMLKFRDVSAIVLIAIYIIRVWGWSLGASEAVLSIIKNKIID</sequence>
<keyword evidence="1" id="KW-1133">Transmembrane helix</keyword>
<feature type="domain" description="Glycosyltransferase 2-like" evidence="2">
    <location>
        <begin position="7"/>
        <end position="163"/>
    </location>
</feature>
<evidence type="ECO:0000313" key="4">
    <source>
        <dbReference type="Proteomes" id="UP000177725"/>
    </source>
</evidence>
<dbReference type="InterPro" id="IPR050834">
    <property type="entry name" value="Glycosyltransf_2"/>
</dbReference>
<dbReference type="AlphaFoldDB" id="A0A1G2F9K4"/>
<comment type="caution">
    <text evidence="3">The sequence shown here is derived from an EMBL/GenBank/DDBJ whole genome shotgun (WGS) entry which is preliminary data.</text>
</comment>
<dbReference type="Gene3D" id="3.90.550.10">
    <property type="entry name" value="Spore Coat Polysaccharide Biosynthesis Protein SpsA, Chain A"/>
    <property type="match status" value="1"/>
</dbReference>
<evidence type="ECO:0000259" key="2">
    <source>
        <dbReference type="Pfam" id="PF00535"/>
    </source>
</evidence>
<organism evidence="3 4">
    <name type="scientific">Candidatus Portnoybacteria bacterium RBG_13_41_18</name>
    <dbReference type="NCBI Taxonomy" id="1801991"/>
    <lineage>
        <taxon>Bacteria</taxon>
        <taxon>Candidatus Portnoyibacteriota</taxon>
    </lineage>
</organism>
<name>A0A1G2F9K4_9BACT</name>
<dbReference type="PANTHER" id="PTHR43685:SF2">
    <property type="entry name" value="GLYCOSYLTRANSFERASE 2-LIKE DOMAIN-CONTAINING PROTEIN"/>
    <property type="match status" value="1"/>
</dbReference>
<dbReference type="InterPro" id="IPR029044">
    <property type="entry name" value="Nucleotide-diphossugar_trans"/>
</dbReference>
<feature type="transmembrane region" description="Helical" evidence="1">
    <location>
        <begin position="238"/>
        <end position="261"/>
    </location>
</feature>
<dbReference type="PANTHER" id="PTHR43685">
    <property type="entry name" value="GLYCOSYLTRANSFERASE"/>
    <property type="match status" value="1"/>
</dbReference>